<feature type="compositionally biased region" description="Low complexity" evidence="1">
    <location>
        <begin position="499"/>
        <end position="511"/>
    </location>
</feature>
<dbReference type="EMBL" id="CAJVPI010002013">
    <property type="protein sequence ID" value="CAG8633454.1"/>
    <property type="molecule type" value="Genomic_DNA"/>
</dbReference>
<evidence type="ECO:0000313" key="3">
    <source>
        <dbReference type="EMBL" id="CAG8633454.1"/>
    </source>
</evidence>
<feature type="region of interest" description="Disordered" evidence="1">
    <location>
        <begin position="467"/>
        <end position="515"/>
    </location>
</feature>
<keyword evidence="4" id="KW-1185">Reference proteome</keyword>
<dbReference type="GO" id="GO:0006629">
    <property type="term" value="P:lipid metabolic process"/>
    <property type="evidence" value="ECO:0007669"/>
    <property type="project" value="InterPro"/>
</dbReference>
<comment type="caution">
    <text evidence="3">The sequence shown here is derived from an EMBL/GenBank/DDBJ whole genome shotgun (WGS) entry which is preliminary data.</text>
</comment>
<dbReference type="Gene3D" id="3.40.50.1820">
    <property type="entry name" value="alpha/beta hydrolase"/>
    <property type="match status" value="2"/>
</dbReference>
<dbReference type="AlphaFoldDB" id="A0A9N9DFP7"/>
<reference evidence="3" key="1">
    <citation type="submission" date="2021-06" db="EMBL/GenBank/DDBJ databases">
        <authorList>
            <person name="Kallberg Y."/>
            <person name="Tangrot J."/>
            <person name="Rosling A."/>
        </authorList>
    </citation>
    <scope>NUCLEOTIDE SEQUENCE</scope>
    <source>
        <strain evidence="3">BR232B</strain>
    </source>
</reference>
<keyword evidence="2" id="KW-1133">Transmembrane helix</keyword>
<dbReference type="InterPro" id="IPR029058">
    <property type="entry name" value="AB_hydrolase_fold"/>
</dbReference>
<gene>
    <name evidence="3" type="ORF">PBRASI_LOCUS9375</name>
</gene>
<sequence>MSRRRKQNKSASDDDLSHFDDDAYQSDASTATTATIASTAYQQYSNSRPVRQNLTSNPNSVHFTIPNRVGINQDGQSNQVDGKKNENLSVEADEQNVGETFFLGHKYTAPLLTRKRVVFSAGLILGLIIAWMSMEPTTVNQFSTIFQDLDLSSILPANMLVDEIIGNMTMFLKPNILADTEFMPGIQLAETGITAEFPVVLIPGIVSTGLESWSTATCSQKYFRKRMWGTTTMFRAVLLDKECWTNHMRLDAVTGLDPPNVKLRAAQGLDAADYLFPGYWVWGKMIQNFAAIGYDSNNMNLAAYDWRLSFYNLEVRDKYFSKLKSTLELAKNNDGKKSVIVSHSMGKYKTVKINRKDLCTNVFTVIRLLGSMVTLYFFKWVESSLGGNGGPNWVNDHVEAFVNIGGPLLGLPKALSALLSGEMRDTVELGAFGIYVLERFFSRRERAELFRTWGGLSSMLPKGGEGIWGNTTHAPDDRSYGSRSESYGPMLTFRSVPRNGNNSKSNESKSGPQLVHKHTCNSGVTFLKQNTDKLFNDMLARNYSFGVATQKSEFREAWDHTKWTNPLESTLPYAPDMKIYCLYGWGKETERRYYYSHENDGDENSDCEDCKTEVVDDDDDEKKHRIKEGLEFLRNIFIDSSINADTEGLKSGVHNGEGDGTVPLISLGYMCVKGWKDSLYNPAGIKVITREYYHETASSFDLRGGSKTADHVDILGNYAVTEDVLKVASGAGDKLTDRFHSDILQYAERVELS</sequence>
<proteinExistence type="predicted"/>
<dbReference type="InterPro" id="IPR003386">
    <property type="entry name" value="LACT/PDAT_acylTrfase"/>
</dbReference>
<dbReference type="PANTHER" id="PTHR11440">
    <property type="entry name" value="LECITHIN-CHOLESTEROL ACYLTRANSFERASE-RELATED"/>
    <property type="match status" value="1"/>
</dbReference>
<feature type="region of interest" description="Disordered" evidence="1">
    <location>
        <begin position="1"/>
        <end position="22"/>
    </location>
</feature>
<evidence type="ECO:0000313" key="4">
    <source>
        <dbReference type="Proteomes" id="UP000789739"/>
    </source>
</evidence>
<keyword evidence="2" id="KW-0812">Transmembrane</keyword>
<evidence type="ECO:0000256" key="1">
    <source>
        <dbReference type="SAM" id="MobiDB-lite"/>
    </source>
</evidence>
<accession>A0A9N9DFP7</accession>
<keyword evidence="2" id="KW-0472">Membrane</keyword>
<feature type="transmembrane region" description="Helical" evidence="2">
    <location>
        <begin position="117"/>
        <end position="134"/>
    </location>
</feature>
<protein>
    <submittedName>
        <fullName evidence="3">11200_t:CDS:1</fullName>
    </submittedName>
</protein>
<dbReference type="Proteomes" id="UP000789739">
    <property type="component" value="Unassembled WGS sequence"/>
</dbReference>
<organism evidence="3 4">
    <name type="scientific">Paraglomus brasilianum</name>
    <dbReference type="NCBI Taxonomy" id="144538"/>
    <lineage>
        <taxon>Eukaryota</taxon>
        <taxon>Fungi</taxon>
        <taxon>Fungi incertae sedis</taxon>
        <taxon>Mucoromycota</taxon>
        <taxon>Glomeromycotina</taxon>
        <taxon>Glomeromycetes</taxon>
        <taxon>Paraglomerales</taxon>
        <taxon>Paraglomeraceae</taxon>
        <taxon>Paraglomus</taxon>
    </lineage>
</organism>
<dbReference type="GO" id="GO:0008374">
    <property type="term" value="F:O-acyltransferase activity"/>
    <property type="evidence" value="ECO:0007669"/>
    <property type="project" value="InterPro"/>
</dbReference>
<dbReference type="SUPFAM" id="SSF53474">
    <property type="entry name" value="alpha/beta-Hydrolases"/>
    <property type="match status" value="1"/>
</dbReference>
<dbReference type="OrthoDB" id="190846at2759"/>
<name>A0A9N9DFP7_9GLOM</name>
<feature type="compositionally biased region" description="Basic and acidic residues" evidence="1">
    <location>
        <begin position="11"/>
        <end position="21"/>
    </location>
</feature>
<dbReference type="Pfam" id="PF02450">
    <property type="entry name" value="LCAT"/>
    <property type="match status" value="2"/>
</dbReference>
<evidence type="ECO:0000256" key="2">
    <source>
        <dbReference type="SAM" id="Phobius"/>
    </source>
</evidence>